<feature type="compositionally biased region" description="Basic and acidic residues" evidence="1">
    <location>
        <begin position="94"/>
        <end position="103"/>
    </location>
</feature>
<evidence type="ECO:0000256" key="1">
    <source>
        <dbReference type="SAM" id="MobiDB-lite"/>
    </source>
</evidence>
<evidence type="ECO:0000313" key="2">
    <source>
        <dbReference type="EMBL" id="KAL1883279.1"/>
    </source>
</evidence>
<keyword evidence="3" id="KW-1185">Reference proteome</keyword>
<accession>A0ABR3Y6C7</accession>
<reference evidence="2 3" key="1">
    <citation type="journal article" date="2024" name="IMA Fungus">
        <title>IMA Genome - F19 : A genome assembly and annotation guide to empower mycologists, including annotated draft genome sequences of Ceratocystis pirilliformis, Diaporthe australafricana, Fusarium ophioides, Paecilomyces lecythidis, and Sporothrix stenoceras.</title>
        <authorList>
            <person name="Aylward J."/>
            <person name="Wilson A.M."/>
            <person name="Visagie C.M."/>
            <person name="Spraker J."/>
            <person name="Barnes I."/>
            <person name="Buitendag C."/>
            <person name="Ceriani C."/>
            <person name="Del Mar Angel L."/>
            <person name="du Plessis D."/>
            <person name="Fuchs T."/>
            <person name="Gasser K."/>
            <person name="Kramer D."/>
            <person name="Li W."/>
            <person name="Munsamy K."/>
            <person name="Piso A."/>
            <person name="Price J.L."/>
            <person name="Sonnekus B."/>
            <person name="Thomas C."/>
            <person name="van der Nest A."/>
            <person name="van Dijk A."/>
            <person name="van Heerden A."/>
            <person name="van Vuuren N."/>
            <person name="Yilmaz N."/>
            <person name="Duong T.A."/>
            <person name="van der Merwe N.A."/>
            <person name="Wingfield M.J."/>
            <person name="Wingfield B.D."/>
        </authorList>
    </citation>
    <scope>NUCLEOTIDE SEQUENCE [LARGE SCALE GENOMIC DNA]</scope>
    <source>
        <strain evidence="2 3">CMW 18300</strain>
    </source>
</reference>
<sequence length="114" mass="12574">MYDDAHVVSYDDVESFLYYTRDDLQALSTRADGETISLVDWTMDTGYSKSLEIEVQLLQAVENAVQALAIEVRETLWKLPVLAGTDGNYPEEPQDIREEKKQDGGGAGAGGEEA</sequence>
<feature type="compositionally biased region" description="Gly residues" evidence="1">
    <location>
        <begin position="104"/>
        <end position="114"/>
    </location>
</feature>
<gene>
    <name evidence="2" type="ORF">Daus18300_000337</name>
</gene>
<dbReference type="EMBL" id="JAWRVE010000002">
    <property type="protein sequence ID" value="KAL1883279.1"/>
    <property type="molecule type" value="Genomic_DNA"/>
</dbReference>
<organism evidence="2 3">
    <name type="scientific">Diaporthe australafricana</name>
    <dbReference type="NCBI Taxonomy" id="127596"/>
    <lineage>
        <taxon>Eukaryota</taxon>
        <taxon>Fungi</taxon>
        <taxon>Dikarya</taxon>
        <taxon>Ascomycota</taxon>
        <taxon>Pezizomycotina</taxon>
        <taxon>Sordariomycetes</taxon>
        <taxon>Sordariomycetidae</taxon>
        <taxon>Diaporthales</taxon>
        <taxon>Diaporthaceae</taxon>
        <taxon>Diaporthe</taxon>
    </lineage>
</organism>
<dbReference type="Proteomes" id="UP001583177">
    <property type="component" value="Unassembled WGS sequence"/>
</dbReference>
<evidence type="ECO:0000313" key="3">
    <source>
        <dbReference type="Proteomes" id="UP001583177"/>
    </source>
</evidence>
<comment type="caution">
    <text evidence="2">The sequence shown here is derived from an EMBL/GenBank/DDBJ whole genome shotgun (WGS) entry which is preliminary data.</text>
</comment>
<protein>
    <submittedName>
        <fullName evidence="2">Uncharacterized protein</fullName>
    </submittedName>
</protein>
<name>A0ABR3Y6C7_9PEZI</name>
<feature type="region of interest" description="Disordered" evidence="1">
    <location>
        <begin position="83"/>
        <end position="114"/>
    </location>
</feature>
<proteinExistence type="predicted"/>